<feature type="region of interest" description="Disordered" evidence="3">
    <location>
        <begin position="236"/>
        <end position="286"/>
    </location>
</feature>
<dbReference type="Gene3D" id="3.40.50.300">
    <property type="entry name" value="P-loop containing nucleotide triphosphate hydrolases"/>
    <property type="match status" value="1"/>
</dbReference>
<keyword evidence="1" id="KW-0547">Nucleotide-binding</keyword>
<organism evidence="4 5">
    <name type="scientific">Etheostoma spectabile</name>
    <name type="common">orangethroat darter</name>
    <dbReference type="NCBI Taxonomy" id="54343"/>
    <lineage>
        <taxon>Eukaryota</taxon>
        <taxon>Metazoa</taxon>
        <taxon>Chordata</taxon>
        <taxon>Craniata</taxon>
        <taxon>Vertebrata</taxon>
        <taxon>Euteleostomi</taxon>
        <taxon>Actinopterygii</taxon>
        <taxon>Neopterygii</taxon>
        <taxon>Teleostei</taxon>
        <taxon>Neoteleostei</taxon>
        <taxon>Acanthomorphata</taxon>
        <taxon>Eupercaria</taxon>
        <taxon>Perciformes</taxon>
        <taxon>Percoidei</taxon>
        <taxon>Percidae</taxon>
        <taxon>Etheostomatinae</taxon>
        <taxon>Etheostoma</taxon>
    </lineage>
</organism>
<dbReference type="SUPFAM" id="SSF52540">
    <property type="entry name" value="P-loop containing nucleoside triphosphate hydrolases"/>
    <property type="match status" value="1"/>
</dbReference>
<sequence>MAGGEEEELKADTLLHLHTPGASRRQTVMLLCPLALAVSAVAGPAFQPAFGRQTRALTPQQQSSEQIRGRCSTPFKGCTFSTGKVQGALINIPSNLSAGSSYYDNVRPLAYPDSDAVLVCFDISRPETLDSVIKKLEQTIFYQDSTHLPQAQWQGETQEFCPNAKVVLVGCKLDMRTDVSTLRELSKQRLIPVTHEQGSTIARQMGAVAYVECTSKVSENSVRDVFHVTTVASVRRPHKPQLKRSSSRRGLKRVSQLPLPPLPGRTEQMDEAPAMRKDRAKSCVLM</sequence>
<evidence type="ECO:0000313" key="4">
    <source>
        <dbReference type="EMBL" id="KAA8585381.1"/>
    </source>
</evidence>
<comment type="caution">
    <text evidence="4">The sequence shown here is derived from an EMBL/GenBank/DDBJ whole genome shotgun (WGS) entry which is preliminary data.</text>
</comment>
<evidence type="ECO:0000256" key="3">
    <source>
        <dbReference type="SAM" id="MobiDB-lite"/>
    </source>
</evidence>
<dbReference type="EMBL" id="VOFY01000015">
    <property type="protein sequence ID" value="KAA8585381.1"/>
    <property type="molecule type" value="Genomic_DNA"/>
</dbReference>
<dbReference type="Proteomes" id="UP000327493">
    <property type="component" value="Chromosome 15"/>
</dbReference>
<protein>
    <recommendedName>
        <fullName evidence="6">Rho family GTPase 2</fullName>
    </recommendedName>
</protein>
<dbReference type="InterPro" id="IPR003578">
    <property type="entry name" value="Small_GTPase_Rho"/>
</dbReference>
<name>A0A5J5D1B1_9PERO</name>
<gene>
    <name evidence="4" type="ORF">FQN60_004075</name>
</gene>
<keyword evidence="5" id="KW-1185">Reference proteome</keyword>
<reference evidence="4 5" key="1">
    <citation type="submission" date="2019-08" db="EMBL/GenBank/DDBJ databases">
        <title>A chromosome-level genome assembly, high-density linkage maps, and genome scans reveal the genomic architecture of hybrid incompatibilities underlying speciation via character displacement in darters (Percidae: Etheostominae).</title>
        <authorList>
            <person name="Moran R.L."/>
            <person name="Catchen J.M."/>
            <person name="Fuller R.C."/>
        </authorList>
    </citation>
    <scope>NUCLEOTIDE SEQUENCE [LARGE SCALE GENOMIC DNA]</scope>
    <source>
        <strain evidence="4">EspeVRDwgs_2016</strain>
        <tissue evidence="4">Muscle</tissue>
    </source>
</reference>
<dbReference type="PROSITE" id="PS51421">
    <property type="entry name" value="RAS"/>
    <property type="match status" value="1"/>
</dbReference>
<dbReference type="InterPro" id="IPR027417">
    <property type="entry name" value="P-loop_NTPase"/>
</dbReference>
<evidence type="ECO:0000256" key="1">
    <source>
        <dbReference type="ARBA" id="ARBA00022741"/>
    </source>
</evidence>
<dbReference type="SMART" id="SM00174">
    <property type="entry name" value="RHO"/>
    <property type="match status" value="1"/>
</dbReference>
<proteinExistence type="predicted"/>
<evidence type="ECO:0000256" key="2">
    <source>
        <dbReference type="ARBA" id="ARBA00023134"/>
    </source>
</evidence>
<dbReference type="GO" id="GO:0003924">
    <property type="term" value="F:GTPase activity"/>
    <property type="evidence" value="ECO:0007669"/>
    <property type="project" value="InterPro"/>
</dbReference>
<dbReference type="PROSITE" id="PS51420">
    <property type="entry name" value="RHO"/>
    <property type="match status" value="1"/>
</dbReference>
<accession>A0A5J5D1B1</accession>
<feature type="compositionally biased region" description="Basic and acidic residues" evidence="3">
    <location>
        <begin position="273"/>
        <end position="286"/>
    </location>
</feature>
<dbReference type="AlphaFoldDB" id="A0A5J5D1B1"/>
<keyword evidence="2" id="KW-0342">GTP-binding</keyword>
<feature type="compositionally biased region" description="Basic residues" evidence="3">
    <location>
        <begin position="236"/>
        <end position="252"/>
    </location>
</feature>
<dbReference type="GO" id="GO:0005525">
    <property type="term" value="F:GTP binding"/>
    <property type="evidence" value="ECO:0007669"/>
    <property type="project" value="UniProtKB-KW"/>
</dbReference>
<evidence type="ECO:0000313" key="5">
    <source>
        <dbReference type="Proteomes" id="UP000327493"/>
    </source>
</evidence>
<dbReference type="InterPro" id="IPR001806">
    <property type="entry name" value="Small_GTPase"/>
</dbReference>
<evidence type="ECO:0008006" key="6">
    <source>
        <dbReference type="Google" id="ProtNLM"/>
    </source>
</evidence>
<dbReference type="PROSITE" id="PS51419">
    <property type="entry name" value="RAB"/>
    <property type="match status" value="1"/>
</dbReference>
<dbReference type="Pfam" id="PF00071">
    <property type="entry name" value="Ras"/>
    <property type="match status" value="1"/>
</dbReference>
<dbReference type="GO" id="GO:0007264">
    <property type="term" value="P:small GTPase-mediated signal transduction"/>
    <property type="evidence" value="ECO:0007669"/>
    <property type="project" value="InterPro"/>
</dbReference>
<dbReference type="PANTHER" id="PTHR24072">
    <property type="entry name" value="RHO FAMILY GTPASE"/>
    <property type="match status" value="1"/>
</dbReference>